<feature type="region of interest" description="Disordered" evidence="1">
    <location>
        <begin position="36"/>
        <end position="78"/>
    </location>
</feature>
<organism evidence="3">
    <name type="scientific">Perkinsus marinus (strain ATCC 50983 / TXsc)</name>
    <dbReference type="NCBI Taxonomy" id="423536"/>
    <lineage>
        <taxon>Eukaryota</taxon>
        <taxon>Sar</taxon>
        <taxon>Alveolata</taxon>
        <taxon>Perkinsozoa</taxon>
        <taxon>Perkinsea</taxon>
        <taxon>Perkinsida</taxon>
        <taxon>Perkinsidae</taxon>
        <taxon>Perkinsus</taxon>
    </lineage>
</organism>
<dbReference type="GeneID" id="9086913"/>
<sequence length="126" mass="13698">MLCVQGKGWWAGLYQARQRCLLGPILEGPTAHAGAAAAVTSRTRHRTSNQAHGGGSQVRLEHSTGTPPRAAATEVDSPVDHRKRLGLRQHIDCCDRCDRLRHPLGCLQSSPVVSEGYLFGIGWSLY</sequence>
<keyword evidence="3" id="KW-1185">Reference proteome</keyword>
<accession>C5KCR5</accession>
<dbReference type="EMBL" id="GG671995">
    <property type="protein sequence ID" value="EER17664.1"/>
    <property type="molecule type" value="Genomic_DNA"/>
</dbReference>
<dbReference type="RefSeq" id="XP_002785868.1">
    <property type="nucleotide sequence ID" value="XM_002785822.1"/>
</dbReference>
<dbReference type="InParanoid" id="C5KCR5"/>
<gene>
    <name evidence="2" type="ORF">Pmar_PMAR023585</name>
</gene>
<evidence type="ECO:0000256" key="1">
    <source>
        <dbReference type="SAM" id="MobiDB-lite"/>
    </source>
</evidence>
<dbReference type="AlphaFoldDB" id="C5KCR5"/>
<evidence type="ECO:0000313" key="3">
    <source>
        <dbReference type="Proteomes" id="UP000007800"/>
    </source>
</evidence>
<protein>
    <submittedName>
        <fullName evidence="2">Uncharacterized protein</fullName>
    </submittedName>
</protein>
<evidence type="ECO:0000313" key="2">
    <source>
        <dbReference type="EMBL" id="EER17664.1"/>
    </source>
</evidence>
<reference evidence="2 3" key="1">
    <citation type="submission" date="2008-07" db="EMBL/GenBank/DDBJ databases">
        <authorList>
            <person name="El-Sayed N."/>
            <person name="Caler E."/>
            <person name="Inman J."/>
            <person name="Amedeo P."/>
            <person name="Hass B."/>
            <person name="Wortman J."/>
        </authorList>
    </citation>
    <scope>NUCLEOTIDE SEQUENCE [LARGE SCALE GENOMIC DNA]</scope>
    <source>
        <strain evidence="3">ATCC 50983 / TXsc</strain>
    </source>
</reference>
<proteinExistence type="predicted"/>
<name>C5KCR5_PERM5</name>
<dbReference type="Proteomes" id="UP000007800">
    <property type="component" value="Unassembled WGS sequence"/>
</dbReference>